<keyword evidence="3" id="KW-1185">Reference proteome</keyword>
<dbReference type="EMBL" id="CP032568">
    <property type="protein sequence ID" value="AYF78136.1"/>
    <property type="molecule type" value="Genomic_DNA"/>
</dbReference>
<gene>
    <name evidence="2" type="ORF">D7D52_34775</name>
</gene>
<dbReference type="PANTHER" id="PTHR13696:SF99">
    <property type="entry name" value="COBYRINIC ACID AC-DIAMIDE SYNTHASE"/>
    <property type="match status" value="1"/>
</dbReference>
<dbReference type="InterPro" id="IPR050678">
    <property type="entry name" value="DNA_Partitioning_ATPase"/>
</dbReference>
<dbReference type="Gene3D" id="3.40.50.300">
    <property type="entry name" value="P-loop containing nucleotide triphosphate hydrolases"/>
    <property type="match status" value="1"/>
</dbReference>
<evidence type="ECO:0000313" key="2">
    <source>
        <dbReference type="EMBL" id="AYF78136.1"/>
    </source>
</evidence>
<proteinExistence type="predicted"/>
<dbReference type="InterPro" id="IPR027417">
    <property type="entry name" value="P-loop_NTPase"/>
</dbReference>
<dbReference type="SUPFAM" id="SSF52540">
    <property type="entry name" value="P-loop containing nucleoside triphosphate hydrolases"/>
    <property type="match status" value="1"/>
</dbReference>
<dbReference type="OrthoDB" id="4141202at2"/>
<sequence>MALILSVGRRMAYTPSQGWASMVATAVMNLKGGPGKTMVVNGLAHASAERSEQAAAALARQAADAKTPVGKTEPSLMAAVKQIIGPVDEAVLIGDMDPQGNTTRHMTGYSIKNVPPVGTLADVLDRKSKIELADVVLPARTRDRIFVAPSGFDEMQGVQDSLQGKTGAELCVRKAFREAKTQGRVLFDTRPAVDLITRATMMAADNLVLVTTPELDAIDGMYAVFKALADLKEHADYELPLVGLVINQVDSSRNDHADGVKYLKSYCDNAGIAVLGEPFPQAADISRLTNAGLGMDQHTRPSAKSRFWAQNFATILDAIDKEAAAR</sequence>
<protein>
    <submittedName>
        <fullName evidence="2">ParA family protein</fullName>
    </submittedName>
</protein>
<dbReference type="CDD" id="cd02042">
    <property type="entry name" value="ParAB_family"/>
    <property type="match status" value="1"/>
</dbReference>
<dbReference type="PANTHER" id="PTHR13696">
    <property type="entry name" value="P-LOOP CONTAINING NUCLEOSIDE TRIPHOSPHATE HYDROLASE"/>
    <property type="match status" value="1"/>
</dbReference>
<organism evidence="2 3">
    <name type="scientific">Nocardia yunnanensis</name>
    <dbReference type="NCBI Taxonomy" id="2382165"/>
    <lineage>
        <taxon>Bacteria</taxon>
        <taxon>Bacillati</taxon>
        <taxon>Actinomycetota</taxon>
        <taxon>Actinomycetes</taxon>
        <taxon>Mycobacteriales</taxon>
        <taxon>Nocardiaceae</taxon>
        <taxon>Nocardia</taxon>
    </lineage>
</organism>
<dbReference type="Proteomes" id="UP000267164">
    <property type="component" value="Chromosome"/>
</dbReference>
<dbReference type="AlphaFoldDB" id="A0A386ZKZ7"/>
<reference evidence="2 3" key="1">
    <citation type="submission" date="2018-09" db="EMBL/GenBank/DDBJ databases">
        <title>Nocardia yunnanensis sp. nov., an actinomycete isolated from a soil sample.</title>
        <authorList>
            <person name="Zhang J."/>
        </authorList>
    </citation>
    <scope>NUCLEOTIDE SEQUENCE [LARGE SCALE GENOMIC DNA]</scope>
    <source>
        <strain evidence="2 3">CFHS0054</strain>
    </source>
</reference>
<dbReference type="InterPro" id="IPR025669">
    <property type="entry name" value="AAA_dom"/>
</dbReference>
<evidence type="ECO:0000259" key="1">
    <source>
        <dbReference type="Pfam" id="PF13614"/>
    </source>
</evidence>
<feature type="domain" description="AAA" evidence="1">
    <location>
        <begin position="64"/>
        <end position="237"/>
    </location>
</feature>
<accession>A0A386ZKZ7</accession>
<dbReference type="KEGG" id="nyu:D7D52_34775"/>
<evidence type="ECO:0000313" key="3">
    <source>
        <dbReference type="Proteomes" id="UP000267164"/>
    </source>
</evidence>
<dbReference type="Pfam" id="PF13614">
    <property type="entry name" value="AAA_31"/>
    <property type="match status" value="1"/>
</dbReference>
<name>A0A386ZKZ7_9NOCA</name>